<dbReference type="CDD" id="cd05403">
    <property type="entry name" value="NT_KNTase_like"/>
    <property type="match status" value="1"/>
</dbReference>
<gene>
    <name evidence="1" type="ORF">SCARUB_04344</name>
</gene>
<evidence type="ECO:0000313" key="2">
    <source>
        <dbReference type="Proteomes" id="UP000094056"/>
    </source>
</evidence>
<evidence type="ECO:0008006" key="3">
    <source>
        <dbReference type="Google" id="ProtNLM"/>
    </source>
</evidence>
<dbReference type="InterPro" id="IPR043519">
    <property type="entry name" value="NT_sf"/>
</dbReference>
<evidence type="ECO:0000313" key="1">
    <source>
        <dbReference type="EMBL" id="ODS30541.1"/>
    </source>
</evidence>
<dbReference type="Proteomes" id="UP000094056">
    <property type="component" value="Unassembled WGS sequence"/>
</dbReference>
<proteinExistence type="predicted"/>
<organism evidence="1 2">
    <name type="scientific">Candidatus Scalindua rubra</name>
    <dbReference type="NCBI Taxonomy" id="1872076"/>
    <lineage>
        <taxon>Bacteria</taxon>
        <taxon>Pseudomonadati</taxon>
        <taxon>Planctomycetota</taxon>
        <taxon>Candidatus Brocadiia</taxon>
        <taxon>Candidatus Brocadiales</taxon>
        <taxon>Candidatus Scalinduaceae</taxon>
        <taxon>Candidatus Scalindua</taxon>
    </lineage>
</organism>
<comment type="caution">
    <text evidence="1">The sequence shown here is derived from an EMBL/GenBank/DDBJ whole genome shotgun (WGS) entry which is preliminary data.</text>
</comment>
<dbReference type="AlphaFoldDB" id="A0A1E3X4J4"/>
<reference evidence="1 2" key="1">
    <citation type="submission" date="2016-07" db="EMBL/GenBank/DDBJ databases">
        <title>Draft genome of Scalindua rubra, obtained from a brine-seawater interface in the Red Sea, sheds light on salt adaptation in anammox bacteria.</title>
        <authorList>
            <person name="Speth D.R."/>
            <person name="Lagkouvardos I."/>
            <person name="Wang Y."/>
            <person name="Qian P.-Y."/>
            <person name="Dutilh B.E."/>
            <person name="Jetten M.S."/>
        </authorList>
    </citation>
    <scope>NUCLEOTIDE SEQUENCE [LARGE SCALE GENOMIC DNA]</scope>
    <source>
        <strain evidence="1">BSI-1</strain>
    </source>
</reference>
<dbReference type="EMBL" id="MAYW01000210">
    <property type="protein sequence ID" value="ODS30541.1"/>
    <property type="molecule type" value="Genomic_DNA"/>
</dbReference>
<dbReference type="Gene3D" id="3.30.460.10">
    <property type="entry name" value="Beta Polymerase, domain 2"/>
    <property type="match status" value="1"/>
</dbReference>
<accession>A0A1E3X4J4</accession>
<protein>
    <recommendedName>
        <fullName evidence="3">Nucleotidyltransferase domain protein</fullName>
    </recommendedName>
</protein>
<sequence>MAMKRRVSLVNNQTIKYGSYVKEAIEEKRNKRESLRKKMLSNIFDALDRLYEKVRFDEAFLFGSITKPYTFNETSDIDIGFLNLADEDFFFTISFLSEKLGRDVDVFQLESAKNLRKKST</sequence>
<name>A0A1E3X4J4_9BACT</name>
<dbReference type="SUPFAM" id="SSF81301">
    <property type="entry name" value="Nucleotidyltransferase"/>
    <property type="match status" value="1"/>
</dbReference>